<evidence type="ECO:0000313" key="8">
    <source>
        <dbReference type="EMBL" id="KAK1762444.1"/>
    </source>
</evidence>
<dbReference type="Proteomes" id="UP001244011">
    <property type="component" value="Unassembled WGS sequence"/>
</dbReference>
<feature type="transmembrane region" description="Helical" evidence="7">
    <location>
        <begin position="242"/>
        <end position="263"/>
    </location>
</feature>
<dbReference type="InterPro" id="IPR011701">
    <property type="entry name" value="MFS"/>
</dbReference>
<feature type="transmembrane region" description="Helical" evidence="7">
    <location>
        <begin position="324"/>
        <end position="346"/>
    </location>
</feature>
<evidence type="ECO:0000256" key="1">
    <source>
        <dbReference type="ARBA" id="ARBA00004141"/>
    </source>
</evidence>
<evidence type="ECO:0000256" key="3">
    <source>
        <dbReference type="ARBA" id="ARBA00022692"/>
    </source>
</evidence>
<gene>
    <name evidence="8" type="ORF">QBC33DRAFT_461409</name>
</gene>
<sequence length="542" mass="61975">MSEKQEPIHSAAESKASPPDSVLELPSIRRNNYVTGDAFAAGGSTELYEPIVAYEGKHRYDPTAEWTEKEEKRLIRRLDYRIASWVCLMFFALQLDRGNISQALSDGMLKDVGLSTNQYNYGQTIFYLCFLSAEVPSQMISKKLGPDVWIPIQMVTWSVIGICQGLISGEKSFYTIRALLGLVEGGFIPDALLYLSYFYTNRELPMRVAWFYCSSHFTYIIAAFLAYGILHMRDVGGWEGWRWLFVLEGVLTAIIGVLSWFYLPPSPTQTASWFRGKDGWFTEREEVIMVNRVLRDDPGKGGMHNRQGMGPKLLWASLTDYDLWPLYAISLTLLMPTSPPAAYLTLNLKAVGFDTFQTNLLTIPAYALFLVQLVFWTWYSEKINNRQIIVLFYSFWCLVLLLALELLPTGSSPWSWYGITVLMIGFPYIHSINVSLTSRNAGSVRTRTIGSALYNMICQASNVIASNIYRADDAPLYRRGNKVLLGIVGWNILMTVFVKCYYMHRNKTRDRLWSAMSSEEKDHYLRTTKDQGNKRLDFRFAH</sequence>
<evidence type="ECO:0000256" key="5">
    <source>
        <dbReference type="ARBA" id="ARBA00023136"/>
    </source>
</evidence>
<accession>A0AAJ0BQ67</accession>
<feature type="transmembrane region" description="Helical" evidence="7">
    <location>
        <begin position="358"/>
        <end position="376"/>
    </location>
</feature>
<dbReference type="EMBL" id="MU839037">
    <property type="protein sequence ID" value="KAK1762444.1"/>
    <property type="molecule type" value="Genomic_DNA"/>
</dbReference>
<protein>
    <submittedName>
        <fullName evidence="8">Major facilitator superfamily domain-containing protein</fullName>
    </submittedName>
</protein>
<dbReference type="GeneID" id="85308217"/>
<dbReference type="PANTHER" id="PTHR43791">
    <property type="entry name" value="PERMEASE-RELATED"/>
    <property type="match status" value="1"/>
</dbReference>
<dbReference type="FunFam" id="1.20.1250.20:FF:000247">
    <property type="entry name" value="MFS general substrate transporter"/>
    <property type="match status" value="1"/>
</dbReference>
<dbReference type="GO" id="GO:0022857">
    <property type="term" value="F:transmembrane transporter activity"/>
    <property type="evidence" value="ECO:0007669"/>
    <property type="project" value="InterPro"/>
</dbReference>
<keyword evidence="5 7" id="KW-0472">Membrane</keyword>
<keyword evidence="9" id="KW-1185">Reference proteome</keyword>
<evidence type="ECO:0000256" key="6">
    <source>
        <dbReference type="SAM" id="MobiDB-lite"/>
    </source>
</evidence>
<feature type="region of interest" description="Disordered" evidence="6">
    <location>
        <begin position="1"/>
        <end position="22"/>
    </location>
</feature>
<keyword evidence="3 7" id="KW-0812">Transmembrane</keyword>
<dbReference type="RefSeq" id="XP_060278657.1">
    <property type="nucleotide sequence ID" value="XM_060425030.1"/>
</dbReference>
<dbReference type="FunFam" id="1.20.1250.20:FF:000106">
    <property type="entry name" value="MFS transporter, putative"/>
    <property type="match status" value="1"/>
</dbReference>
<dbReference type="SUPFAM" id="SSF103473">
    <property type="entry name" value="MFS general substrate transporter"/>
    <property type="match status" value="1"/>
</dbReference>
<evidence type="ECO:0000256" key="7">
    <source>
        <dbReference type="SAM" id="Phobius"/>
    </source>
</evidence>
<evidence type="ECO:0000313" key="9">
    <source>
        <dbReference type="Proteomes" id="UP001244011"/>
    </source>
</evidence>
<feature type="transmembrane region" description="Helical" evidence="7">
    <location>
        <begin position="388"/>
        <end position="407"/>
    </location>
</feature>
<keyword evidence="4 7" id="KW-1133">Transmembrane helix</keyword>
<feature type="transmembrane region" description="Helical" evidence="7">
    <location>
        <begin position="209"/>
        <end position="230"/>
    </location>
</feature>
<feature type="transmembrane region" description="Helical" evidence="7">
    <location>
        <begin position="483"/>
        <end position="502"/>
    </location>
</feature>
<comment type="subcellular location">
    <subcellularLocation>
        <location evidence="1">Membrane</location>
        <topology evidence="1">Multi-pass membrane protein</topology>
    </subcellularLocation>
</comment>
<feature type="transmembrane region" description="Helical" evidence="7">
    <location>
        <begin position="179"/>
        <end position="197"/>
    </location>
</feature>
<keyword evidence="2" id="KW-0813">Transport</keyword>
<organism evidence="8 9">
    <name type="scientific">Phialemonium atrogriseum</name>
    <dbReference type="NCBI Taxonomy" id="1093897"/>
    <lineage>
        <taxon>Eukaryota</taxon>
        <taxon>Fungi</taxon>
        <taxon>Dikarya</taxon>
        <taxon>Ascomycota</taxon>
        <taxon>Pezizomycotina</taxon>
        <taxon>Sordariomycetes</taxon>
        <taxon>Sordariomycetidae</taxon>
        <taxon>Cephalothecales</taxon>
        <taxon>Cephalothecaceae</taxon>
        <taxon>Phialemonium</taxon>
    </lineage>
</organism>
<dbReference type="GO" id="GO:0016020">
    <property type="term" value="C:membrane"/>
    <property type="evidence" value="ECO:0007669"/>
    <property type="project" value="UniProtKB-SubCell"/>
</dbReference>
<dbReference type="Gene3D" id="1.20.1250.20">
    <property type="entry name" value="MFS general substrate transporter like domains"/>
    <property type="match status" value="1"/>
</dbReference>
<evidence type="ECO:0000256" key="4">
    <source>
        <dbReference type="ARBA" id="ARBA00022989"/>
    </source>
</evidence>
<dbReference type="PANTHER" id="PTHR43791:SF104">
    <property type="entry name" value="MAJOR FACILITATOR SUPERFAMILY (MFS) PROFILE DOMAIN-CONTAINING PROTEIN-RELATED"/>
    <property type="match status" value="1"/>
</dbReference>
<comment type="caution">
    <text evidence="8">The sequence shown here is derived from an EMBL/GenBank/DDBJ whole genome shotgun (WGS) entry which is preliminary data.</text>
</comment>
<evidence type="ECO:0000256" key="2">
    <source>
        <dbReference type="ARBA" id="ARBA00022448"/>
    </source>
</evidence>
<dbReference type="AlphaFoldDB" id="A0AAJ0BQ67"/>
<proteinExistence type="predicted"/>
<dbReference type="InterPro" id="IPR036259">
    <property type="entry name" value="MFS_trans_sf"/>
</dbReference>
<name>A0AAJ0BQ67_9PEZI</name>
<reference evidence="8" key="1">
    <citation type="submission" date="2023-06" db="EMBL/GenBank/DDBJ databases">
        <title>Genome-scale phylogeny and comparative genomics of the fungal order Sordariales.</title>
        <authorList>
            <consortium name="Lawrence Berkeley National Laboratory"/>
            <person name="Hensen N."/>
            <person name="Bonometti L."/>
            <person name="Westerberg I."/>
            <person name="Brannstrom I.O."/>
            <person name="Guillou S."/>
            <person name="Cros-Aarteil S."/>
            <person name="Calhoun S."/>
            <person name="Haridas S."/>
            <person name="Kuo A."/>
            <person name="Mondo S."/>
            <person name="Pangilinan J."/>
            <person name="Riley R."/>
            <person name="Labutti K."/>
            <person name="Andreopoulos B."/>
            <person name="Lipzen A."/>
            <person name="Chen C."/>
            <person name="Yanf M."/>
            <person name="Daum C."/>
            <person name="Ng V."/>
            <person name="Clum A."/>
            <person name="Steindorff A."/>
            <person name="Ohm R."/>
            <person name="Martin F."/>
            <person name="Silar P."/>
            <person name="Natvig D."/>
            <person name="Lalanne C."/>
            <person name="Gautier V."/>
            <person name="Ament-Velasquez S.L."/>
            <person name="Kruys A."/>
            <person name="Hutchinson M.I."/>
            <person name="Powell A.J."/>
            <person name="Barry K."/>
            <person name="Miller A.N."/>
            <person name="Grigoriev I.V."/>
            <person name="Debuchy R."/>
            <person name="Gladieux P."/>
            <person name="Thoren M.H."/>
            <person name="Johannesson H."/>
        </authorList>
    </citation>
    <scope>NUCLEOTIDE SEQUENCE</scope>
    <source>
        <strain evidence="8">8032-3</strain>
    </source>
</reference>
<dbReference type="Pfam" id="PF07690">
    <property type="entry name" value="MFS_1"/>
    <property type="match status" value="1"/>
</dbReference>
<feature type="transmembrane region" description="Helical" evidence="7">
    <location>
        <begin position="414"/>
        <end position="430"/>
    </location>
</feature>